<dbReference type="EMBL" id="JAGTJS010000003">
    <property type="protein sequence ID" value="KAH7272184.1"/>
    <property type="molecule type" value="Genomic_DNA"/>
</dbReference>
<proteinExistence type="predicted"/>
<reference evidence="1" key="1">
    <citation type="journal article" date="2021" name="Nat. Commun.">
        <title>Genetic determinants of endophytism in the Arabidopsis root mycobiome.</title>
        <authorList>
            <person name="Mesny F."/>
            <person name="Miyauchi S."/>
            <person name="Thiergart T."/>
            <person name="Pickel B."/>
            <person name="Atanasova L."/>
            <person name="Karlsson M."/>
            <person name="Huettel B."/>
            <person name="Barry K.W."/>
            <person name="Haridas S."/>
            <person name="Chen C."/>
            <person name="Bauer D."/>
            <person name="Andreopoulos W."/>
            <person name="Pangilinan J."/>
            <person name="LaButti K."/>
            <person name="Riley R."/>
            <person name="Lipzen A."/>
            <person name="Clum A."/>
            <person name="Drula E."/>
            <person name="Henrissat B."/>
            <person name="Kohler A."/>
            <person name="Grigoriev I.V."/>
            <person name="Martin F.M."/>
            <person name="Hacquard S."/>
        </authorList>
    </citation>
    <scope>NUCLEOTIDE SEQUENCE</scope>
    <source>
        <strain evidence="1">FSSC 5 MPI-SDFR-AT-0091</strain>
    </source>
</reference>
<comment type="caution">
    <text evidence="1">The sequence shown here is derived from an EMBL/GenBank/DDBJ whole genome shotgun (WGS) entry which is preliminary data.</text>
</comment>
<protein>
    <submittedName>
        <fullName evidence="1">Uncharacterized protein</fullName>
    </submittedName>
</protein>
<evidence type="ECO:0000313" key="2">
    <source>
        <dbReference type="Proteomes" id="UP000736672"/>
    </source>
</evidence>
<dbReference type="AlphaFoldDB" id="A0A9P9RB00"/>
<sequence>MSWVLCQACLWMGGRWLCIGCWGRCVVLLILGCDSDSRALPPLESCTFRPALLVIALTPVAHSPIKVETPRRRHDTPLLVLWLAHPRQAGVHE</sequence>
<name>A0A9P9RB00_FUSSL</name>
<keyword evidence="2" id="KW-1185">Reference proteome</keyword>
<evidence type="ECO:0000313" key="1">
    <source>
        <dbReference type="EMBL" id="KAH7272184.1"/>
    </source>
</evidence>
<accession>A0A9P9RB00</accession>
<gene>
    <name evidence="1" type="ORF">B0J15DRAFT_169294</name>
</gene>
<organism evidence="1 2">
    <name type="scientific">Fusarium solani</name>
    <name type="common">Filamentous fungus</name>
    <dbReference type="NCBI Taxonomy" id="169388"/>
    <lineage>
        <taxon>Eukaryota</taxon>
        <taxon>Fungi</taxon>
        <taxon>Dikarya</taxon>
        <taxon>Ascomycota</taxon>
        <taxon>Pezizomycotina</taxon>
        <taxon>Sordariomycetes</taxon>
        <taxon>Hypocreomycetidae</taxon>
        <taxon>Hypocreales</taxon>
        <taxon>Nectriaceae</taxon>
        <taxon>Fusarium</taxon>
        <taxon>Fusarium solani species complex</taxon>
    </lineage>
</organism>
<dbReference type="Proteomes" id="UP000736672">
    <property type="component" value="Unassembled WGS sequence"/>
</dbReference>